<evidence type="ECO:0000259" key="2">
    <source>
        <dbReference type="SMART" id="SM00859"/>
    </source>
</evidence>
<dbReference type="GO" id="GO:0008652">
    <property type="term" value="P:amino acid biosynthetic process"/>
    <property type="evidence" value="ECO:0007669"/>
    <property type="project" value="InterPro"/>
</dbReference>
<evidence type="ECO:0000313" key="3">
    <source>
        <dbReference type="EMBL" id="MBO8415839.1"/>
    </source>
</evidence>
<dbReference type="AlphaFoldDB" id="A0A9D9GTD3"/>
<feature type="non-terminal residue" evidence="3">
    <location>
        <position position="324"/>
    </location>
</feature>
<dbReference type="GO" id="GO:0046983">
    <property type="term" value="F:protein dimerization activity"/>
    <property type="evidence" value="ECO:0007669"/>
    <property type="project" value="InterPro"/>
</dbReference>
<name>A0A9D9GTD3_9GAMM</name>
<dbReference type="Pfam" id="PF01118">
    <property type="entry name" value="Semialdhyde_dh"/>
    <property type="match status" value="1"/>
</dbReference>
<evidence type="ECO:0000313" key="4">
    <source>
        <dbReference type="Proteomes" id="UP000823631"/>
    </source>
</evidence>
<dbReference type="Proteomes" id="UP000823631">
    <property type="component" value="Unassembled WGS sequence"/>
</dbReference>
<feature type="domain" description="Semialdehyde dehydrogenase NAD-binding" evidence="2">
    <location>
        <begin position="4"/>
        <end position="119"/>
    </location>
</feature>
<dbReference type="CDD" id="cd17894">
    <property type="entry name" value="ASADH_USG1_N"/>
    <property type="match status" value="1"/>
</dbReference>
<dbReference type="PANTHER" id="PTHR46278">
    <property type="entry name" value="DEHYDROGENASE, PUTATIVE-RELATED"/>
    <property type="match status" value="1"/>
</dbReference>
<organism evidence="3 4">
    <name type="scientific">Candidatus Avisuccinivibrio stercorigallinarum</name>
    <dbReference type="NCBI Taxonomy" id="2840704"/>
    <lineage>
        <taxon>Bacteria</taxon>
        <taxon>Pseudomonadati</taxon>
        <taxon>Pseudomonadota</taxon>
        <taxon>Gammaproteobacteria</taxon>
        <taxon>Aeromonadales</taxon>
        <taxon>Succinivibrionaceae</taxon>
        <taxon>Succinivibrionaceae incertae sedis</taxon>
        <taxon>Candidatus Avisuccinivibrio</taxon>
    </lineage>
</organism>
<dbReference type="InterPro" id="IPR036291">
    <property type="entry name" value="NAD(P)-bd_dom_sf"/>
</dbReference>
<dbReference type="SUPFAM" id="SSF51735">
    <property type="entry name" value="NAD(P)-binding Rossmann-fold domains"/>
    <property type="match status" value="1"/>
</dbReference>
<comment type="similarity">
    <text evidence="1">Belongs to the aspartate-semialdehyde dehydrogenase family.</text>
</comment>
<protein>
    <recommendedName>
        <fullName evidence="2">Semialdehyde dehydrogenase NAD-binding domain-containing protein</fullName>
    </recommendedName>
</protein>
<dbReference type="Pfam" id="PF02774">
    <property type="entry name" value="Semialdhyde_dhC"/>
    <property type="match status" value="1"/>
</dbReference>
<reference evidence="3" key="1">
    <citation type="submission" date="2020-10" db="EMBL/GenBank/DDBJ databases">
        <authorList>
            <person name="Gilroy R."/>
        </authorList>
    </citation>
    <scope>NUCLEOTIDE SEQUENCE</scope>
    <source>
        <strain evidence="3">17213</strain>
    </source>
</reference>
<dbReference type="CDD" id="cd18129">
    <property type="entry name" value="ASADH_C_USG1_like"/>
    <property type="match status" value="1"/>
</dbReference>
<dbReference type="SMART" id="SM00859">
    <property type="entry name" value="Semialdhyde_dh"/>
    <property type="match status" value="1"/>
</dbReference>
<dbReference type="Gene3D" id="3.30.360.10">
    <property type="entry name" value="Dihydrodipicolinate Reductase, domain 2"/>
    <property type="match status" value="1"/>
</dbReference>
<comment type="caution">
    <text evidence="3">The sequence shown here is derived from an EMBL/GenBank/DDBJ whole genome shotgun (WGS) entry which is preliminary data.</text>
</comment>
<dbReference type="Gene3D" id="3.40.50.720">
    <property type="entry name" value="NAD(P)-binding Rossmann-like Domain"/>
    <property type="match status" value="1"/>
</dbReference>
<dbReference type="PANTHER" id="PTHR46278:SF2">
    <property type="entry name" value="ASPARTATE-SEMIALDEHYDE DEHYDROGENASE"/>
    <property type="match status" value="1"/>
</dbReference>
<dbReference type="EMBL" id="JADINH010000117">
    <property type="protein sequence ID" value="MBO8415839.1"/>
    <property type="molecule type" value="Genomic_DNA"/>
</dbReference>
<sequence>MALNIAIYGYDTDIGKLILEVMEERNFQVNELFPLSPLSGGFDAVTLHGKNYMISAVDDFDFAKADAAFFITTRDETLRLHEKARQAGCIVIDNSRLFAGMSDIPTILPEVNPYAVKQGIEKRMLMPAASVSTELALTLGSLHDEYGLKRAAVTALLSMSEHGRTGTETLARETAMLLNGLEADSSDFEAQVAFNLHTRIGKALPDGRSEVEQVILDELYALLADLPADISLTCLQVPVFYGHTVSVHAEFEQDVDLDEVKACLSAVEGLCVCPDEELITPVTHGVRDNKLYVARLRGNPKVKKALDFVVIMDNTRRGEAVNCV</sequence>
<dbReference type="GO" id="GO:0051287">
    <property type="term" value="F:NAD binding"/>
    <property type="evidence" value="ECO:0007669"/>
    <property type="project" value="InterPro"/>
</dbReference>
<dbReference type="InterPro" id="IPR000534">
    <property type="entry name" value="Semialdehyde_DH_NAD-bd"/>
</dbReference>
<dbReference type="GO" id="GO:0016620">
    <property type="term" value="F:oxidoreductase activity, acting on the aldehyde or oxo group of donors, NAD or NADP as acceptor"/>
    <property type="evidence" value="ECO:0007669"/>
    <property type="project" value="InterPro"/>
</dbReference>
<reference evidence="3" key="2">
    <citation type="journal article" date="2021" name="PeerJ">
        <title>Extensive microbial diversity within the chicken gut microbiome revealed by metagenomics and culture.</title>
        <authorList>
            <person name="Gilroy R."/>
            <person name="Ravi A."/>
            <person name="Getino M."/>
            <person name="Pursley I."/>
            <person name="Horton D.L."/>
            <person name="Alikhan N.F."/>
            <person name="Baker D."/>
            <person name="Gharbi K."/>
            <person name="Hall N."/>
            <person name="Watson M."/>
            <person name="Adriaenssens E.M."/>
            <person name="Foster-Nyarko E."/>
            <person name="Jarju S."/>
            <person name="Secka A."/>
            <person name="Antonio M."/>
            <person name="Oren A."/>
            <person name="Chaudhuri R.R."/>
            <person name="La Ragione R."/>
            <person name="Hildebrand F."/>
            <person name="Pallen M.J."/>
        </authorList>
    </citation>
    <scope>NUCLEOTIDE SEQUENCE</scope>
    <source>
        <strain evidence="3">17213</strain>
    </source>
</reference>
<accession>A0A9D9GTD3</accession>
<dbReference type="PIRSF" id="PIRSF000148">
    <property type="entry name" value="ASA_dh"/>
    <property type="match status" value="1"/>
</dbReference>
<proteinExistence type="inferred from homology"/>
<dbReference type="InterPro" id="IPR012280">
    <property type="entry name" value="Semialdhyde_DH_dimer_dom"/>
</dbReference>
<dbReference type="SUPFAM" id="SSF55347">
    <property type="entry name" value="Glyceraldehyde-3-phosphate dehydrogenase-like, C-terminal domain"/>
    <property type="match status" value="1"/>
</dbReference>
<gene>
    <name evidence="3" type="ORF">IAB19_05620</name>
</gene>
<evidence type="ECO:0000256" key="1">
    <source>
        <dbReference type="ARBA" id="ARBA00010584"/>
    </source>
</evidence>